<protein>
    <submittedName>
        <fullName evidence="3">Phage tail tape measure protein</fullName>
    </submittedName>
</protein>
<dbReference type="PANTHER" id="PTHR37813">
    <property type="entry name" value="FELS-2 PROPHAGE PROTEIN"/>
    <property type="match status" value="1"/>
</dbReference>
<dbReference type="Proteomes" id="UP000435138">
    <property type="component" value="Unassembled WGS sequence"/>
</dbReference>
<dbReference type="NCBIfam" id="TIGR01760">
    <property type="entry name" value="tape_meas_TP901"/>
    <property type="match status" value="1"/>
</dbReference>
<dbReference type="RefSeq" id="WP_153352086.1">
    <property type="nucleotide sequence ID" value="NZ_WIXI01000022.1"/>
</dbReference>
<evidence type="ECO:0000259" key="2">
    <source>
        <dbReference type="Pfam" id="PF10145"/>
    </source>
</evidence>
<keyword evidence="4" id="KW-1185">Reference proteome</keyword>
<name>A0A6A8A1M4_9HYPH</name>
<dbReference type="AlphaFoldDB" id="A0A6A8A1M4"/>
<sequence length="719" mass="75544">MAVLQSQLRLSLLDQVSAPIRKVSGALSGLQRQTMAFTNPLRGALGQIAAFGGAYIGVTEGIKSTVGAAISFESAFADVRKVVEASDEQFDNMRRTIRQMSTEIPMTANDIAALFAAAGESGIATNELKEFSEMAARVGIAFNIGAAQSGEYLAKLKTQLGMSVADVGSLADAINHLSNNMASKASDITDFMLRVSALGKMGGFTAEQIAGIGSAMIAAGAPSEVAGTAMQNVVKALTRGNFAKKDQQEAAKALGLDLPMIAKQMQKDAPKALKTVLKAIAKAPKDQHIAILSQFFGDEAKAFAPLIGNVALLDQALDSVSDRTKYAGSAFREFVERSKTTGNAIELLQNKISNRFWEMGDRMLPTVKEGIAAIGEVIDSLDSRVSIFDRMETSIMGFAQGLGYNGVKEVIADLGDLLFGKVDGTAGDQLGRLFMQAKEWGQSVRELSAAIKENPIAKFFADLAPYGFQIMVWGAGIAFLAGTVRKLAAAMMFLSGASTIVAALKAAGTVADVLSGGTMPGGKKPPKGGNKGVDLDLPPAPIPPTWWQWVKGFAVAGAPGLMSEAMSFSPGDTFEDQVRLQKQHREDLERITGLNRQSITEGWQRNFGQTTLPGVGAQQAMDAARGFGPGGQTTDQLPGKTADDLGIVRTTRIDSSSIAAMIQPSGTQDVRVTNPQPPNVTVHAPISITGVADPQAAANSAASQLGSSVKSAVESTYSD</sequence>
<dbReference type="EMBL" id="WIXI01000022">
    <property type="protein sequence ID" value="MQY44513.1"/>
    <property type="molecule type" value="Genomic_DNA"/>
</dbReference>
<evidence type="ECO:0000313" key="4">
    <source>
        <dbReference type="Proteomes" id="UP000435138"/>
    </source>
</evidence>
<dbReference type="Pfam" id="PF10145">
    <property type="entry name" value="PhageMin_Tail"/>
    <property type="match status" value="1"/>
</dbReference>
<proteinExistence type="predicted"/>
<accession>A0A6A8A1M4</accession>
<dbReference type="PANTHER" id="PTHR37813:SF1">
    <property type="entry name" value="FELS-2 PROPHAGE PROTEIN"/>
    <property type="match status" value="1"/>
</dbReference>
<gene>
    <name evidence="3" type="ORF">GAO09_00290</name>
</gene>
<comment type="caution">
    <text evidence="3">The sequence shown here is derived from an EMBL/GenBank/DDBJ whole genome shotgun (WGS) entry which is preliminary data.</text>
</comment>
<keyword evidence="1" id="KW-1188">Viral release from host cell</keyword>
<evidence type="ECO:0000256" key="1">
    <source>
        <dbReference type="ARBA" id="ARBA00022612"/>
    </source>
</evidence>
<feature type="domain" description="Phage tail tape measure protein" evidence="2">
    <location>
        <begin position="95"/>
        <end position="297"/>
    </location>
</feature>
<organism evidence="3 4">
    <name type="scientific">Endobacterium cereale</name>
    <dbReference type="NCBI Taxonomy" id="2663029"/>
    <lineage>
        <taxon>Bacteria</taxon>
        <taxon>Pseudomonadati</taxon>
        <taxon>Pseudomonadota</taxon>
        <taxon>Alphaproteobacteria</taxon>
        <taxon>Hyphomicrobiales</taxon>
        <taxon>Rhizobiaceae</taxon>
        <taxon>Endobacterium</taxon>
    </lineage>
</organism>
<reference evidence="3 4" key="1">
    <citation type="submission" date="2019-11" db="EMBL/GenBank/DDBJ databases">
        <title>Genome analysis of Rhizobacterium cereale a novel genus and species isolated from maize roots in North Spain.</title>
        <authorList>
            <person name="Menendez E."/>
            <person name="Flores-Felix J.D."/>
            <person name="Ramirez-Bahena M.-H."/>
            <person name="Igual J.M."/>
            <person name="Garcia-Fraile P."/>
            <person name="Peix A."/>
            <person name="Velazquez E."/>
        </authorList>
    </citation>
    <scope>NUCLEOTIDE SEQUENCE [LARGE SCALE GENOMIC DNA]</scope>
    <source>
        <strain evidence="3 4">RZME27</strain>
    </source>
</reference>
<evidence type="ECO:0000313" key="3">
    <source>
        <dbReference type="EMBL" id="MQY44513.1"/>
    </source>
</evidence>
<dbReference type="InterPro" id="IPR010090">
    <property type="entry name" value="Phage_tape_meas"/>
</dbReference>